<dbReference type="InterPro" id="IPR036866">
    <property type="entry name" value="RibonucZ/Hydroxyglut_hydro"/>
</dbReference>
<sequence>MSSALQYPFTEPPAAGHRVQVAPGVYWLHFPLPFSLDHINLWLLEDGDGWTLVDTGFGSRATRDLWRAAFDSALDGRPIRRILVTHYHPDHIGQAAWLATHFQAPVWMTRGEWALTQRLQAASDQEVADGFRGLFGRHGLGEAELATLAGRGNGYRKVMPELPPTPVIIAEGDTVTINGDTWRVHIGRGHAPEHACLYRERDHLLISGDQVLPTISSNLTVRANLPDEDPVTEFVDSLRALRAALPADTLVLPAHGLPFRGLHQRIDDLCAHHDEQLDAAQAACDQRPLTAFDLLPVLFKRELDSHQLMFAMGESIAHLNCLHALGRVRREERDGCLYHIAV</sequence>
<dbReference type="PANTHER" id="PTHR23131:SF4">
    <property type="entry name" value="METALLO-BETA-LACTAMASE SUPERFAMILY POTEIN"/>
    <property type="match status" value="1"/>
</dbReference>
<proteinExistence type="predicted"/>
<dbReference type="Gene3D" id="1.10.10.10">
    <property type="entry name" value="Winged helix-like DNA-binding domain superfamily/Winged helix DNA-binding domain"/>
    <property type="match status" value="1"/>
</dbReference>
<comment type="caution">
    <text evidence="2">The sequence shown here is derived from an EMBL/GenBank/DDBJ whole genome shotgun (WGS) entry which is preliminary data.</text>
</comment>
<dbReference type="SMART" id="SM00849">
    <property type="entry name" value="Lactamase_B"/>
    <property type="match status" value="1"/>
</dbReference>
<dbReference type="InterPro" id="IPR050662">
    <property type="entry name" value="Sec-metab_biosynth-thioest"/>
</dbReference>
<dbReference type="Pfam" id="PF00753">
    <property type="entry name" value="Lactamase_B"/>
    <property type="match status" value="1"/>
</dbReference>
<accession>A0ABY2XQU0</accession>
<organism evidence="2 3">
    <name type="scientific">Alloalcanivorax gelatiniphagus</name>
    <dbReference type="NCBI Taxonomy" id="1194167"/>
    <lineage>
        <taxon>Bacteria</taxon>
        <taxon>Pseudomonadati</taxon>
        <taxon>Pseudomonadota</taxon>
        <taxon>Gammaproteobacteria</taxon>
        <taxon>Oceanospirillales</taxon>
        <taxon>Alcanivoracaceae</taxon>
        <taxon>Alloalcanivorax</taxon>
    </lineage>
</organism>
<feature type="domain" description="Metallo-beta-lactamase" evidence="1">
    <location>
        <begin position="38"/>
        <end position="255"/>
    </location>
</feature>
<dbReference type="InterPro" id="IPR036388">
    <property type="entry name" value="WH-like_DNA-bd_sf"/>
</dbReference>
<protein>
    <submittedName>
        <fullName evidence="2">MBL fold metallo-hydrolase</fullName>
    </submittedName>
</protein>
<dbReference type="InterPro" id="IPR048933">
    <property type="entry name" value="B_lactamase-like_C"/>
</dbReference>
<name>A0ABY2XQU0_9GAMM</name>
<dbReference type="PANTHER" id="PTHR23131">
    <property type="entry name" value="ENDORIBONUCLEASE LACTB2"/>
    <property type="match status" value="1"/>
</dbReference>
<evidence type="ECO:0000313" key="2">
    <source>
        <dbReference type="EMBL" id="TMW14438.1"/>
    </source>
</evidence>
<dbReference type="EMBL" id="VCQT01000015">
    <property type="protein sequence ID" value="TMW14438.1"/>
    <property type="molecule type" value="Genomic_DNA"/>
</dbReference>
<dbReference type="Gene3D" id="3.60.15.10">
    <property type="entry name" value="Ribonuclease Z/Hydroxyacylglutathione hydrolase-like"/>
    <property type="match status" value="1"/>
</dbReference>
<dbReference type="Proteomes" id="UP000739180">
    <property type="component" value="Unassembled WGS sequence"/>
</dbReference>
<keyword evidence="3" id="KW-1185">Reference proteome</keyword>
<dbReference type="SUPFAM" id="SSF56281">
    <property type="entry name" value="Metallo-hydrolase/oxidoreductase"/>
    <property type="match status" value="1"/>
</dbReference>
<gene>
    <name evidence="2" type="ORF">FGS76_03250</name>
</gene>
<evidence type="ECO:0000259" key="1">
    <source>
        <dbReference type="SMART" id="SM00849"/>
    </source>
</evidence>
<dbReference type="InterPro" id="IPR001279">
    <property type="entry name" value="Metallo-B-lactamas"/>
</dbReference>
<evidence type="ECO:0000313" key="3">
    <source>
        <dbReference type="Proteomes" id="UP000739180"/>
    </source>
</evidence>
<reference evidence="2 3" key="1">
    <citation type="submission" date="2019-05" db="EMBL/GenBank/DDBJ databases">
        <title>Genome of Alcanivorax gelatiniphagus, an oil degrading marine bacteria.</title>
        <authorList>
            <person name="Kwon K.K."/>
        </authorList>
    </citation>
    <scope>NUCLEOTIDE SEQUENCE [LARGE SCALE GENOMIC DNA]</scope>
    <source>
        <strain evidence="2 3">MEBiC 08158</strain>
    </source>
</reference>
<dbReference type="Pfam" id="PF21221">
    <property type="entry name" value="B_lactamase-like_C"/>
    <property type="match status" value="1"/>
</dbReference>